<evidence type="ECO:0000313" key="1">
    <source>
        <dbReference type="EMBL" id="MDP2540494.1"/>
    </source>
</evidence>
<protein>
    <submittedName>
        <fullName evidence="1">DUF4252 domain-containing protein</fullName>
    </submittedName>
</protein>
<accession>A0A2G1BWN7</accession>
<name>A0A2G1BWN7_9FLAO</name>
<keyword evidence="4" id="KW-1185">Reference proteome</keyword>
<dbReference type="PROSITE" id="PS51257">
    <property type="entry name" value="PROKAR_LIPOPROTEIN"/>
    <property type="match status" value="1"/>
</dbReference>
<organism evidence="2 3">
    <name type="scientific">Tenacibaculum discolor</name>
    <dbReference type="NCBI Taxonomy" id="361581"/>
    <lineage>
        <taxon>Bacteria</taxon>
        <taxon>Pseudomonadati</taxon>
        <taxon>Bacteroidota</taxon>
        <taxon>Flavobacteriia</taxon>
        <taxon>Flavobacteriales</taxon>
        <taxon>Flavobacteriaceae</taxon>
        <taxon>Tenacibaculum</taxon>
    </lineage>
</organism>
<dbReference type="RefSeq" id="WP_099214279.1">
    <property type="nucleotide sequence ID" value="NZ_JAUYVU010000002.1"/>
</dbReference>
<dbReference type="Proteomes" id="UP001242342">
    <property type="component" value="Unassembled WGS sequence"/>
</dbReference>
<evidence type="ECO:0000313" key="3">
    <source>
        <dbReference type="Proteomes" id="UP000222163"/>
    </source>
</evidence>
<comment type="caution">
    <text evidence="2">The sequence shown here is derived from an EMBL/GenBank/DDBJ whole genome shotgun (WGS) entry which is preliminary data.</text>
</comment>
<proteinExistence type="predicted"/>
<dbReference type="EMBL" id="PDUU01000003">
    <property type="protein sequence ID" value="PHN98457.1"/>
    <property type="molecule type" value="Genomic_DNA"/>
</dbReference>
<dbReference type="AlphaFoldDB" id="A0A2G1BWN7"/>
<reference evidence="1 4" key="3">
    <citation type="submission" date="2023-07" db="EMBL/GenBank/DDBJ databases">
        <title>Genome content predicts the carbon catabolic preferences of heterotrophic bacteria.</title>
        <authorList>
            <person name="Gralka M."/>
        </authorList>
    </citation>
    <scope>NUCLEOTIDE SEQUENCE [LARGE SCALE GENOMIC DNA]</scope>
    <source>
        <strain evidence="1 4">4G03</strain>
    </source>
</reference>
<sequence length="186" mass="20989">MKKLFIYSMLLVAFVTVSCKTESLQSYLVESQEKEGFITFDVPASVLQLSMDKASEQDKEAYNSIKKINITGVPYKNLDEASYEAEKEKLKSIFKKSSYKELMKFKKDGANAAIYYSGDADAIDEIVAFGYGKEMGVGVARVLGENMNVGKIMQMMQKAKMDAGNLDLKQFKMIFDEKHRSSEETE</sequence>
<reference evidence="2 3" key="1">
    <citation type="journal article" date="2016" name="Nat. Commun.">
        <title>Microbial interactions lead to rapid micro-scale successions on model marine particles.</title>
        <authorList>
            <person name="Datta M.S."/>
            <person name="Sliwerska E."/>
            <person name="Gore J."/>
            <person name="Polz M.F."/>
            <person name="Cordero O.X."/>
        </authorList>
    </citation>
    <scope>NUCLEOTIDE SEQUENCE [LARGE SCALE GENOMIC DNA]</scope>
    <source>
        <strain evidence="2 3">4G03</strain>
    </source>
</reference>
<reference evidence="2" key="2">
    <citation type="submission" date="2017-10" db="EMBL/GenBank/DDBJ databases">
        <authorList>
            <person name="Enke T.N."/>
            <person name="Cordero O.X."/>
        </authorList>
    </citation>
    <scope>NUCLEOTIDE SEQUENCE</scope>
    <source>
        <strain evidence="2">4G03</strain>
    </source>
</reference>
<evidence type="ECO:0000313" key="4">
    <source>
        <dbReference type="Proteomes" id="UP001242342"/>
    </source>
</evidence>
<gene>
    <name evidence="2" type="ORF">CSC81_02900</name>
    <name evidence="1" type="ORF">Q8W23_03290</name>
</gene>
<accession>A0A497Z570</accession>
<dbReference type="InterPro" id="IPR025348">
    <property type="entry name" value="DUF4252"/>
</dbReference>
<dbReference type="EMBL" id="JAUYVU010000002">
    <property type="protein sequence ID" value="MDP2540494.1"/>
    <property type="molecule type" value="Genomic_DNA"/>
</dbReference>
<evidence type="ECO:0000313" key="2">
    <source>
        <dbReference type="EMBL" id="PHN98457.1"/>
    </source>
</evidence>
<dbReference type="Pfam" id="PF14060">
    <property type="entry name" value="DUF4252"/>
    <property type="match status" value="1"/>
</dbReference>
<dbReference type="Proteomes" id="UP000222163">
    <property type="component" value="Unassembled WGS sequence"/>
</dbReference>